<dbReference type="CDD" id="cd18186">
    <property type="entry name" value="BTB_POZ_ZBTB_KLHL-like"/>
    <property type="match status" value="1"/>
</dbReference>
<comment type="caution">
    <text evidence="3">The sequence shown here is derived from an EMBL/GenBank/DDBJ whole genome shotgun (WGS) entry which is preliminary data.</text>
</comment>
<dbReference type="RefSeq" id="XP_053590352.1">
    <property type="nucleotide sequence ID" value="XM_053726158.1"/>
</dbReference>
<dbReference type="InterPro" id="IPR000210">
    <property type="entry name" value="BTB/POZ_dom"/>
</dbReference>
<evidence type="ECO:0000313" key="3">
    <source>
        <dbReference type="EMBL" id="KAF1767428.1"/>
    </source>
</evidence>
<organism evidence="3 4">
    <name type="scientific">Caenorhabditis remanei</name>
    <name type="common">Caenorhabditis vulgaris</name>
    <dbReference type="NCBI Taxonomy" id="31234"/>
    <lineage>
        <taxon>Eukaryota</taxon>
        <taxon>Metazoa</taxon>
        <taxon>Ecdysozoa</taxon>
        <taxon>Nematoda</taxon>
        <taxon>Chromadorea</taxon>
        <taxon>Rhabditida</taxon>
        <taxon>Rhabditina</taxon>
        <taxon>Rhabditomorpha</taxon>
        <taxon>Rhabditoidea</taxon>
        <taxon>Rhabditidae</taxon>
        <taxon>Peloderinae</taxon>
        <taxon>Caenorhabditis</taxon>
    </lineage>
</organism>
<feature type="compositionally biased region" description="Basic and acidic residues" evidence="1">
    <location>
        <begin position="18"/>
        <end position="32"/>
    </location>
</feature>
<dbReference type="Pfam" id="PF00917">
    <property type="entry name" value="MATH"/>
    <property type="match status" value="2"/>
</dbReference>
<evidence type="ECO:0000259" key="2">
    <source>
        <dbReference type="PROSITE" id="PS50097"/>
    </source>
</evidence>
<gene>
    <name evidence="3" type="ORF">GCK72_007387</name>
</gene>
<dbReference type="InterPro" id="IPR052664">
    <property type="entry name" value="BTB-MATH_domain_protein"/>
</dbReference>
<dbReference type="Proteomes" id="UP000483820">
    <property type="component" value="Chromosome II"/>
</dbReference>
<sequence>MEIVEKLRLAEEKIDKISQKREEDTVEEKLNEETTNGIENSVIPTECSDEKSSQILPMTGKCFVLKHVFTNVLQMTEKKLYYGKEEEHFGVTWEFGLYGADPLIEWNRMKEEFLEDGKLAVEIHVKIKEMTGIYKKNLKSFGDEMKSFSDVVLVVNEKKFHTLKLYLSGHSPYFNSLLMGDFQESKKSEIKLTGIDANDFQNYLELLYGEQSIDGVLIRYNSSEMSEENEKVAPNQNEQGDSTSKFLSEVNLFMEIIGAIKNVHNMCQELLNKQKTLEKSNMEIAGRLQSAEDEIWKFSQKLEDTVEEELTEDSTSYQGIVENDEKNSLDGLKAAVQIVEGTCSMFMEQQETLKVEIFEKFRLVEDQVEKLSQEYRENFESKQSTIDENEKITSKIPEKSDNECLIYSPKDSSTYGKSKIFLEIEENQLMISLQCMKPLKDNTWCITTEASFELISKNGSRHKEVRVIDFGNEFGAIGDTLGPIPLLEWLEIEEEYLVDDKLVFEVHVGIDWMSGVYKNNLRDFGETMKQFSDVTLKVRYKKFNVSKLSAFIKINFTYNAEFTLEGILLVADMCETPMVIRKCEEFLLEKSRKTLKKKLEMSARYNLEGLKKKCLGEITSIADIKSVISGNTHDMDSSIMADLFQISLEFH</sequence>
<dbReference type="Pfam" id="PF00651">
    <property type="entry name" value="BTB"/>
    <property type="match status" value="1"/>
</dbReference>
<dbReference type="AlphaFoldDB" id="A0A6A5HHU9"/>
<protein>
    <recommendedName>
        <fullName evidence="2">BTB domain-containing protein</fullName>
    </recommendedName>
</protein>
<dbReference type="EMBL" id="WUAV01000002">
    <property type="protein sequence ID" value="KAF1767428.1"/>
    <property type="molecule type" value="Genomic_DNA"/>
</dbReference>
<dbReference type="InterPro" id="IPR002083">
    <property type="entry name" value="MATH/TRAF_dom"/>
</dbReference>
<dbReference type="GeneID" id="78774365"/>
<dbReference type="InterPro" id="IPR011333">
    <property type="entry name" value="SKP1/BTB/POZ_sf"/>
</dbReference>
<dbReference type="SUPFAM" id="SSF49599">
    <property type="entry name" value="TRAF domain-like"/>
    <property type="match status" value="1"/>
</dbReference>
<dbReference type="Gene3D" id="3.30.710.10">
    <property type="entry name" value="Potassium Channel Kv1.1, Chain A"/>
    <property type="match status" value="1"/>
</dbReference>
<reference evidence="3 4" key="1">
    <citation type="submission" date="2019-12" db="EMBL/GenBank/DDBJ databases">
        <title>Chromosome-level assembly of the Caenorhabditis remanei genome.</title>
        <authorList>
            <person name="Teterina A.A."/>
            <person name="Willis J.H."/>
            <person name="Phillips P.C."/>
        </authorList>
    </citation>
    <scope>NUCLEOTIDE SEQUENCE [LARGE SCALE GENOMIC DNA]</scope>
    <source>
        <strain evidence="3 4">PX506</strain>
        <tissue evidence="3">Whole organism</tissue>
    </source>
</reference>
<dbReference type="SUPFAM" id="SSF54695">
    <property type="entry name" value="POZ domain"/>
    <property type="match status" value="1"/>
</dbReference>
<dbReference type="KEGG" id="crq:GCK72_007387"/>
<evidence type="ECO:0000256" key="1">
    <source>
        <dbReference type="SAM" id="MobiDB-lite"/>
    </source>
</evidence>
<dbReference type="SMART" id="SM00225">
    <property type="entry name" value="BTB"/>
    <property type="match status" value="1"/>
</dbReference>
<dbReference type="CTD" id="78774365"/>
<feature type="domain" description="BTB" evidence="2">
    <location>
        <begin position="149"/>
        <end position="208"/>
    </location>
</feature>
<feature type="region of interest" description="Disordered" evidence="1">
    <location>
        <begin position="18"/>
        <end position="38"/>
    </location>
</feature>
<dbReference type="PANTHER" id="PTHR22743">
    <property type="entry name" value="MEPRIN/TRAF-LIKE MATH FAMILY-C.ELEGANS"/>
    <property type="match status" value="1"/>
</dbReference>
<dbReference type="PROSITE" id="PS50097">
    <property type="entry name" value="BTB"/>
    <property type="match status" value="1"/>
</dbReference>
<proteinExistence type="predicted"/>
<evidence type="ECO:0000313" key="4">
    <source>
        <dbReference type="Proteomes" id="UP000483820"/>
    </source>
</evidence>
<dbReference type="PANTHER" id="PTHR22743:SF165">
    <property type="entry name" value="BTB AND MATH DOMAIN CONTAINING-RELATED"/>
    <property type="match status" value="1"/>
</dbReference>
<dbReference type="Gene3D" id="2.60.210.10">
    <property type="entry name" value="Apoptosis, Tumor Necrosis Factor Receptor Associated Protein 2, Chain A"/>
    <property type="match status" value="1"/>
</dbReference>
<name>A0A6A5HHU9_CAERE</name>
<dbReference type="InterPro" id="IPR008974">
    <property type="entry name" value="TRAF-like"/>
</dbReference>
<accession>A0A6A5HHU9</accession>